<evidence type="ECO:0000256" key="1">
    <source>
        <dbReference type="SAM" id="MobiDB-lite"/>
    </source>
</evidence>
<name>A0A1H3R2K3_9ACTN</name>
<protein>
    <submittedName>
        <fullName evidence="3">TIR domain-containing protein</fullName>
    </submittedName>
</protein>
<dbReference type="OrthoDB" id="4547231at2"/>
<dbReference type="Proteomes" id="UP000198921">
    <property type="component" value="Unassembled WGS sequence"/>
</dbReference>
<evidence type="ECO:0000313" key="4">
    <source>
        <dbReference type="Proteomes" id="UP000198921"/>
    </source>
</evidence>
<gene>
    <name evidence="3" type="ORF">SAMN05660209_04993</name>
</gene>
<feature type="transmembrane region" description="Helical" evidence="2">
    <location>
        <begin position="190"/>
        <end position="211"/>
    </location>
</feature>
<feature type="compositionally biased region" description="Basic residues" evidence="1">
    <location>
        <begin position="154"/>
        <end position="168"/>
    </location>
</feature>
<dbReference type="AlphaFoldDB" id="A0A1H3R2K3"/>
<keyword evidence="2" id="KW-0472">Membrane</keyword>
<sequence>MGGIFVSYRDETVHSAGRLGNLLGARFGPEHVFMADSIDAGADAVVATMDAVGNCDVLIVVIGPTWLTGTDDHGRRRIDQVDDLVGVGISSALRRGITLLPVLVHGAEMPAAEDVPERVRGLARHRAVRLDHMSFHSDAVQLIDLVESALPNRVRPRPRSRPARRYLRRPSADRPSHHPVPLSRAIRRVALWWAIFFFAILASEGLFGLVVNPTETLGAAIAGLLSSLAILSICATLLRWEIRAQRRMIAQSLAVENTTRAYRAVSNVRVRLISLICILIAIMVGVSVATSPIAAAALPSAI</sequence>
<keyword evidence="4" id="KW-1185">Reference proteome</keyword>
<keyword evidence="2" id="KW-1133">Transmembrane helix</keyword>
<feature type="region of interest" description="Disordered" evidence="1">
    <location>
        <begin position="153"/>
        <end position="179"/>
    </location>
</feature>
<dbReference type="EMBL" id="FNOT01000028">
    <property type="protein sequence ID" value="SDZ19531.1"/>
    <property type="molecule type" value="Genomic_DNA"/>
</dbReference>
<keyword evidence="2" id="KW-0812">Transmembrane</keyword>
<proteinExistence type="predicted"/>
<evidence type="ECO:0000313" key="3">
    <source>
        <dbReference type="EMBL" id="SDZ19531.1"/>
    </source>
</evidence>
<evidence type="ECO:0000256" key="2">
    <source>
        <dbReference type="SAM" id="Phobius"/>
    </source>
</evidence>
<accession>A0A1H3R2K3</accession>
<dbReference type="STRING" id="1137993.SAMN05660209_04993"/>
<reference evidence="4" key="1">
    <citation type="submission" date="2016-10" db="EMBL/GenBank/DDBJ databases">
        <authorList>
            <person name="Varghese N."/>
            <person name="Submissions S."/>
        </authorList>
    </citation>
    <scope>NUCLEOTIDE SEQUENCE [LARGE SCALE GENOMIC DNA]</scope>
    <source>
        <strain evidence="4">DSM 45422</strain>
    </source>
</reference>
<feature type="transmembrane region" description="Helical" evidence="2">
    <location>
        <begin position="217"/>
        <end position="238"/>
    </location>
</feature>
<organism evidence="3 4">
    <name type="scientific">Geodermatophilus africanus</name>
    <dbReference type="NCBI Taxonomy" id="1137993"/>
    <lineage>
        <taxon>Bacteria</taxon>
        <taxon>Bacillati</taxon>
        <taxon>Actinomycetota</taxon>
        <taxon>Actinomycetes</taxon>
        <taxon>Geodermatophilales</taxon>
        <taxon>Geodermatophilaceae</taxon>
        <taxon>Geodermatophilus</taxon>
    </lineage>
</organism>
<feature type="transmembrane region" description="Helical" evidence="2">
    <location>
        <begin position="272"/>
        <end position="298"/>
    </location>
</feature>